<sequence length="126" mass="14584">MILCPDDPINFENKGNLFVRRNSSAPWPASLPRCVSTPFPSSQVFNKDKTFRPKRKFEPGTQRFELHKKAQASLNAGLDLKVAVQLPPGEEQNDWVAHFYYFVKEFNLIDTKELEPLKEMTSRMCH</sequence>
<dbReference type="InterPro" id="IPR036703">
    <property type="entry name" value="MOB_kinase_act_sf"/>
</dbReference>
<dbReference type="Proteomes" id="UP000694420">
    <property type="component" value="Unplaced"/>
</dbReference>
<organism evidence="1 2">
    <name type="scientific">Nothoprocta perdicaria</name>
    <name type="common">Chilean tinamou</name>
    <name type="synonym">Crypturus perdicarius</name>
    <dbReference type="NCBI Taxonomy" id="30464"/>
    <lineage>
        <taxon>Eukaryota</taxon>
        <taxon>Metazoa</taxon>
        <taxon>Chordata</taxon>
        <taxon>Craniata</taxon>
        <taxon>Vertebrata</taxon>
        <taxon>Euteleostomi</taxon>
        <taxon>Archelosauria</taxon>
        <taxon>Archosauria</taxon>
        <taxon>Dinosauria</taxon>
        <taxon>Saurischia</taxon>
        <taxon>Theropoda</taxon>
        <taxon>Coelurosauria</taxon>
        <taxon>Aves</taxon>
        <taxon>Palaeognathae</taxon>
        <taxon>Tinamiformes</taxon>
        <taxon>Tinamidae</taxon>
        <taxon>Nothoprocta</taxon>
    </lineage>
</organism>
<dbReference type="PANTHER" id="PTHR22599">
    <property type="entry name" value="MPS ONE BINDER KINASE ACTIVATOR-LIKE MOB"/>
    <property type="match status" value="1"/>
</dbReference>
<dbReference type="AlphaFoldDB" id="A0A8C6ZQA7"/>
<reference evidence="1" key="1">
    <citation type="submission" date="2025-08" db="UniProtKB">
        <authorList>
            <consortium name="Ensembl"/>
        </authorList>
    </citation>
    <scope>IDENTIFICATION</scope>
</reference>
<dbReference type="Gene3D" id="1.20.140.30">
    <property type="entry name" value="MOB kinase activator"/>
    <property type="match status" value="2"/>
</dbReference>
<name>A0A8C6ZQA7_NOTPE</name>
<evidence type="ECO:0000313" key="1">
    <source>
        <dbReference type="Ensembl" id="ENSNPEP00000016115.1"/>
    </source>
</evidence>
<dbReference type="InterPro" id="IPR005301">
    <property type="entry name" value="MOB_kinase_act_fam"/>
</dbReference>
<keyword evidence="2" id="KW-1185">Reference proteome</keyword>
<protein>
    <submittedName>
        <fullName evidence="1">MOB kinase activator 3A</fullName>
    </submittedName>
</protein>
<evidence type="ECO:0000313" key="2">
    <source>
        <dbReference type="Proteomes" id="UP000694420"/>
    </source>
</evidence>
<dbReference type="Ensembl" id="ENSNPET00000016514.1">
    <property type="protein sequence ID" value="ENSNPEP00000016115.1"/>
    <property type="gene ID" value="ENSNPEG00000012006.1"/>
</dbReference>
<accession>A0A8C6ZQA7</accession>
<reference evidence="1" key="2">
    <citation type="submission" date="2025-09" db="UniProtKB">
        <authorList>
            <consortium name="Ensembl"/>
        </authorList>
    </citation>
    <scope>IDENTIFICATION</scope>
</reference>
<proteinExistence type="predicted"/>
<dbReference type="SUPFAM" id="SSF101152">
    <property type="entry name" value="Mob1/phocein"/>
    <property type="match status" value="2"/>
</dbReference>